<reference evidence="2 3" key="1">
    <citation type="journal article" date="2016" name="Antonie Van Leeuwenhoek">
        <title>Photobacterium sanguinicancri sp. nov. isolated from marine animals.</title>
        <authorList>
            <person name="Gomez-Gil B."/>
            <person name="Roque A."/>
            <person name="Rotllant G."/>
            <person name="Romalde J.L."/>
            <person name="Doce A."/>
            <person name="Eggermont M."/>
            <person name="Defoirdt T."/>
        </authorList>
    </citation>
    <scope>NUCLEOTIDE SEQUENCE [LARGE SCALE GENOMIC DNA]</scope>
    <source>
        <strain evidence="2 3">CAIM 1827</strain>
    </source>
</reference>
<keyword evidence="1" id="KW-0732">Signal</keyword>
<protein>
    <submittedName>
        <fullName evidence="2">Uncharacterized protein</fullName>
    </submittedName>
</protein>
<comment type="caution">
    <text evidence="2">The sequence shown here is derived from an EMBL/GenBank/DDBJ whole genome shotgun (WGS) entry which is preliminary data.</text>
</comment>
<evidence type="ECO:0000256" key="1">
    <source>
        <dbReference type="SAM" id="SignalP"/>
    </source>
</evidence>
<sequence>MGMKKTSTIAVVIASLFAAPAVAKSAQEIGKIFGQIEACAIKQDINSIEKGIIKLKVADKYDLAGRTKWFKKQVTKGQFKEFKRLDNGSPEWTKDIMCGVLRDKWL</sequence>
<evidence type="ECO:0000313" key="2">
    <source>
        <dbReference type="EMBL" id="OZS42372.1"/>
    </source>
</evidence>
<dbReference type="EMBL" id="NOIF01000159">
    <property type="protein sequence ID" value="OZS42372.1"/>
    <property type="molecule type" value="Genomic_DNA"/>
</dbReference>
<feature type="signal peptide" evidence="1">
    <location>
        <begin position="1"/>
        <end position="23"/>
    </location>
</feature>
<accession>A0ABX4FU43</accession>
<name>A0ABX4FU43_9GAMM</name>
<evidence type="ECO:0000313" key="3">
    <source>
        <dbReference type="Proteomes" id="UP000215999"/>
    </source>
</evidence>
<proteinExistence type="predicted"/>
<keyword evidence="3" id="KW-1185">Reference proteome</keyword>
<organism evidence="2 3">
    <name type="scientific">Photobacterium sanguinicancri</name>
    <dbReference type="NCBI Taxonomy" id="875932"/>
    <lineage>
        <taxon>Bacteria</taxon>
        <taxon>Pseudomonadati</taxon>
        <taxon>Pseudomonadota</taxon>
        <taxon>Gammaproteobacteria</taxon>
        <taxon>Vibrionales</taxon>
        <taxon>Vibrionaceae</taxon>
        <taxon>Photobacterium</taxon>
    </lineage>
</organism>
<dbReference type="Proteomes" id="UP000215999">
    <property type="component" value="Unassembled WGS sequence"/>
</dbReference>
<gene>
    <name evidence="2" type="ORF">ASV53_18795</name>
</gene>
<feature type="chain" id="PRO_5046522575" evidence="1">
    <location>
        <begin position="24"/>
        <end position="106"/>
    </location>
</feature>